<gene>
    <name evidence="2" type="ORF">Plil01_001161700</name>
</gene>
<reference evidence="2" key="1">
    <citation type="submission" date="2023-04" db="EMBL/GenBank/DDBJ databases">
        <title>Phytophthora lilii NBRC 32176.</title>
        <authorList>
            <person name="Ichikawa N."/>
            <person name="Sato H."/>
            <person name="Tonouchi N."/>
        </authorList>
    </citation>
    <scope>NUCLEOTIDE SEQUENCE</scope>
    <source>
        <strain evidence="2">NBRC 32176</strain>
    </source>
</reference>
<organism evidence="2 3">
    <name type="scientific">Phytophthora lilii</name>
    <dbReference type="NCBI Taxonomy" id="2077276"/>
    <lineage>
        <taxon>Eukaryota</taxon>
        <taxon>Sar</taxon>
        <taxon>Stramenopiles</taxon>
        <taxon>Oomycota</taxon>
        <taxon>Peronosporomycetes</taxon>
        <taxon>Peronosporales</taxon>
        <taxon>Peronosporaceae</taxon>
        <taxon>Phytophthora</taxon>
    </lineage>
</organism>
<accession>A0A9W6X2W4</accession>
<comment type="caution">
    <text evidence="2">The sequence shown here is derived from an EMBL/GenBank/DDBJ whole genome shotgun (WGS) entry which is preliminary data.</text>
</comment>
<feature type="compositionally biased region" description="Low complexity" evidence="1">
    <location>
        <begin position="8"/>
        <end position="18"/>
    </location>
</feature>
<name>A0A9W6X2W4_9STRA</name>
<keyword evidence="3" id="KW-1185">Reference proteome</keyword>
<protein>
    <submittedName>
        <fullName evidence="2">Unnamed protein product</fullName>
    </submittedName>
</protein>
<proteinExistence type="predicted"/>
<evidence type="ECO:0000313" key="2">
    <source>
        <dbReference type="EMBL" id="GMF27718.1"/>
    </source>
</evidence>
<sequence length="117" mass="12729">MCRYTLLSSESSSQHSDSIPLAQFSQPTSPPPEETDRANVSHAAATPTTPLTSSGVDAFGIPLEVVTTAREARVIVWEVAHQLEVPYKKAHFLEPFTHCAQDHSCKPYAPPNAWAVS</sequence>
<evidence type="ECO:0000313" key="3">
    <source>
        <dbReference type="Proteomes" id="UP001165083"/>
    </source>
</evidence>
<feature type="region of interest" description="Disordered" evidence="1">
    <location>
        <begin position="1"/>
        <end position="56"/>
    </location>
</feature>
<dbReference type="Proteomes" id="UP001165083">
    <property type="component" value="Unassembled WGS sequence"/>
</dbReference>
<evidence type="ECO:0000256" key="1">
    <source>
        <dbReference type="SAM" id="MobiDB-lite"/>
    </source>
</evidence>
<dbReference type="AlphaFoldDB" id="A0A9W6X2W4"/>
<dbReference type="EMBL" id="BSXW01000673">
    <property type="protein sequence ID" value="GMF27718.1"/>
    <property type="molecule type" value="Genomic_DNA"/>
</dbReference>